<dbReference type="GO" id="GO:0007606">
    <property type="term" value="P:sensory perception of chemical stimulus"/>
    <property type="evidence" value="ECO:0007669"/>
    <property type="project" value="UniProtKB-UniRule"/>
</dbReference>
<comment type="subcellular location">
    <subcellularLocation>
        <location evidence="1">Membrane</location>
        <topology evidence="1">Multi-pass membrane protein</topology>
    </subcellularLocation>
</comment>
<evidence type="ECO:0000313" key="7">
    <source>
        <dbReference type="EnsemblMetazoa" id="PPA41365.1"/>
    </source>
</evidence>
<evidence type="ECO:0000256" key="3">
    <source>
        <dbReference type="ARBA" id="ARBA00022692"/>
    </source>
</evidence>
<evidence type="ECO:0000256" key="5">
    <source>
        <dbReference type="ARBA" id="ARBA00023136"/>
    </source>
</evidence>
<dbReference type="PANTHER" id="PTHR31627">
    <property type="entry name" value="SERPENTINE RECEPTOR CLASS GAMMA-RELATED"/>
    <property type="match status" value="1"/>
</dbReference>
<dbReference type="Pfam" id="PF02118">
    <property type="entry name" value="Srg"/>
    <property type="match status" value="1"/>
</dbReference>
<feature type="transmembrane region" description="Helical" evidence="6">
    <location>
        <begin position="131"/>
        <end position="152"/>
    </location>
</feature>
<evidence type="ECO:0000256" key="1">
    <source>
        <dbReference type="ARBA" id="ARBA00004141"/>
    </source>
</evidence>
<evidence type="ECO:0000313" key="8">
    <source>
        <dbReference type="Proteomes" id="UP000005239"/>
    </source>
</evidence>
<organism evidence="7 8">
    <name type="scientific">Pristionchus pacificus</name>
    <name type="common">Parasitic nematode worm</name>
    <dbReference type="NCBI Taxonomy" id="54126"/>
    <lineage>
        <taxon>Eukaryota</taxon>
        <taxon>Metazoa</taxon>
        <taxon>Ecdysozoa</taxon>
        <taxon>Nematoda</taxon>
        <taxon>Chromadorea</taxon>
        <taxon>Rhabditida</taxon>
        <taxon>Rhabditina</taxon>
        <taxon>Diplogasteromorpha</taxon>
        <taxon>Diplogasteroidea</taxon>
        <taxon>Neodiplogasteridae</taxon>
        <taxon>Pristionchus</taxon>
    </lineage>
</organism>
<gene>
    <name evidence="7" type="primary">WBGene00279734</name>
</gene>
<keyword evidence="3 6" id="KW-0812">Transmembrane</keyword>
<reference evidence="8" key="1">
    <citation type="journal article" date="2008" name="Nat. Genet.">
        <title>The Pristionchus pacificus genome provides a unique perspective on nematode lifestyle and parasitism.</title>
        <authorList>
            <person name="Dieterich C."/>
            <person name="Clifton S.W."/>
            <person name="Schuster L.N."/>
            <person name="Chinwalla A."/>
            <person name="Delehaunty K."/>
            <person name="Dinkelacker I."/>
            <person name="Fulton L."/>
            <person name="Fulton R."/>
            <person name="Godfrey J."/>
            <person name="Minx P."/>
            <person name="Mitreva M."/>
            <person name="Roeseler W."/>
            <person name="Tian H."/>
            <person name="Witte H."/>
            <person name="Yang S.P."/>
            <person name="Wilson R.K."/>
            <person name="Sommer R.J."/>
        </authorList>
    </citation>
    <scope>NUCLEOTIDE SEQUENCE [LARGE SCALE GENOMIC DNA]</scope>
    <source>
        <strain evidence="8">PS312</strain>
    </source>
</reference>
<dbReference type="GO" id="GO:0016020">
    <property type="term" value="C:membrane"/>
    <property type="evidence" value="ECO:0007669"/>
    <property type="project" value="UniProtKB-SubCell"/>
</dbReference>
<comment type="similarity">
    <text evidence="2 6">Belongs to the nematode receptor-like protein srg family.</text>
</comment>
<dbReference type="Proteomes" id="UP000005239">
    <property type="component" value="Unassembled WGS sequence"/>
</dbReference>
<name>A0A2A6CL75_PRIPA</name>
<keyword evidence="5 6" id="KW-0472">Membrane</keyword>
<evidence type="ECO:0000256" key="6">
    <source>
        <dbReference type="RuleBase" id="RU280813"/>
    </source>
</evidence>
<keyword evidence="8" id="KW-1185">Reference proteome</keyword>
<reference evidence="7" key="2">
    <citation type="submission" date="2022-06" db="UniProtKB">
        <authorList>
            <consortium name="EnsemblMetazoa"/>
        </authorList>
    </citation>
    <scope>IDENTIFICATION</scope>
    <source>
        <strain evidence="7">PS312</strain>
    </source>
</reference>
<protein>
    <recommendedName>
        <fullName evidence="6">Serpentine receptor class gamma</fullName>
    </recommendedName>
</protein>
<evidence type="ECO:0000256" key="2">
    <source>
        <dbReference type="ARBA" id="ARBA00005692"/>
    </source>
</evidence>
<dbReference type="InterPro" id="IPR051119">
    <property type="entry name" value="Nematode_SR-like"/>
</dbReference>
<proteinExistence type="inferred from homology"/>
<feature type="transmembrane region" description="Helical" evidence="6">
    <location>
        <begin position="6"/>
        <end position="22"/>
    </location>
</feature>
<dbReference type="AlphaFoldDB" id="A0A2A6CL75"/>
<feature type="transmembrane region" description="Helical" evidence="6">
    <location>
        <begin position="210"/>
        <end position="234"/>
    </location>
</feature>
<comment type="caution">
    <text evidence="6">Lacks conserved residue(s) required for the propagation of feature annotation.</text>
</comment>
<dbReference type="PANTHER" id="PTHR31627:SF43">
    <property type="entry name" value="SERPENTINE RECEPTOR CLASS GAMMA-15"/>
    <property type="match status" value="1"/>
</dbReference>
<dbReference type="EnsemblMetazoa" id="PPA41365.1">
    <property type="protein sequence ID" value="PPA41365.1"/>
    <property type="gene ID" value="WBGene00279734"/>
</dbReference>
<keyword evidence="4 6" id="KW-1133">Transmembrane helix</keyword>
<evidence type="ECO:0000256" key="4">
    <source>
        <dbReference type="ARBA" id="ARBA00022989"/>
    </source>
</evidence>
<accession>A0A8R1Z2S4</accession>
<feature type="transmembrane region" description="Helical" evidence="6">
    <location>
        <begin position="246"/>
        <end position="265"/>
    </location>
</feature>
<feature type="transmembrane region" description="Helical" evidence="6">
    <location>
        <begin position="174"/>
        <end position="198"/>
    </location>
</feature>
<dbReference type="InterPro" id="IPR000609">
    <property type="entry name" value="7TM_GPCR_serpentine_rcpt_Srg"/>
</dbReference>
<dbReference type="GO" id="GO:0004888">
    <property type="term" value="F:transmembrane signaling receptor activity"/>
    <property type="evidence" value="ECO:0007669"/>
    <property type="project" value="InterPro"/>
</dbReference>
<sequence>MTIEAALAIPSFVIYLLLWISYRKRKPRVLNDSFFTLYLLYSRLVTKRPKDLNMLPLQSMPFFIANLFSMRIPGVGLVCDFINNSNRTNLYFFLILPDLLSNIAISTNRLCAIAFPSNFHKICTYLTRPPAAIICLLPLLFSWHLLVSPIFYEPVMNGFGMNYIRVVNYPRNSLIHLILHLVCGAVVTCLNVATAVGMARMEHRQRKNELSLILVVAVDSLGTLLAAAQSLAMYYRLDDILYQKRFIIVDYQCFCPAWSLFVLWARMRREIMRCVSRLEHLRVQSTDQRQLEQ</sequence>
<accession>A0A2A6CL75</accession>
<dbReference type="OrthoDB" id="5781692at2759"/>